<accession>A0ABP8V616</accession>
<comment type="caution">
    <text evidence="2">The sequence shown here is derived from an EMBL/GenBank/DDBJ whole genome shotgun (WGS) entry which is preliminary data.</text>
</comment>
<evidence type="ECO:0000313" key="2">
    <source>
        <dbReference type="EMBL" id="GAA4650888.1"/>
    </source>
</evidence>
<feature type="chain" id="PRO_5045082639" description="Lipoprotein" evidence="1">
    <location>
        <begin position="24"/>
        <end position="280"/>
    </location>
</feature>
<sequence length="280" mass="30204">MARSSLMALSCAALLAVMLQGCGNNEEDGQSPVPDEPAVEREVVEVIVEKPVPPKMPDCNNATDSSAATRAWCKGQDAWKRSQVFARDDNQKRDAFINAYGLGQQDASMASDPQSLSGQPVAQAGYRAGYQAVVEAQGLVSYACDGESDNEYLDRWCEASAAYKNSGLGASNNAILRGRYIDGYMSGRAIALTIPTAMEVMFSGETKAGSRQAITEPSAMKSKAERAFYQGFDEGHRTMVALIQESINQVMQQMPQGMEAMPSMPGMESMMPIEPSKPTQ</sequence>
<proteinExistence type="predicted"/>
<organism evidence="2 3">
    <name type="scientific">Kistimonas scapharcae</name>
    <dbReference type="NCBI Taxonomy" id="1036133"/>
    <lineage>
        <taxon>Bacteria</taxon>
        <taxon>Pseudomonadati</taxon>
        <taxon>Pseudomonadota</taxon>
        <taxon>Gammaproteobacteria</taxon>
        <taxon>Oceanospirillales</taxon>
        <taxon>Endozoicomonadaceae</taxon>
        <taxon>Kistimonas</taxon>
    </lineage>
</organism>
<protein>
    <recommendedName>
        <fullName evidence="4">Lipoprotein</fullName>
    </recommendedName>
</protein>
<dbReference type="EMBL" id="BAABFL010000426">
    <property type="protein sequence ID" value="GAA4650888.1"/>
    <property type="molecule type" value="Genomic_DNA"/>
</dbReference>
<evidence type="ECO:0000256" key="1">
    <source>
        <dbReference type="SAM" id="SignalP"/>
    </source>
</evidence>
<dbReference type="RefSeq" id="WP_345197152.1">
    <property type="nucleotide sequence ID" value="NZ_BAABFL010000426.1"/>
</dbReference>
<keyword evidence="3" id="KW-1185">Reference proteome</keyword>
<dbReference type="PROSITE" id="PS51257">
    <property type="entry name" value="PROKAR_LIPOPROTEIN"/>
    <property type="match status" value="1"/>
</dbReference>
<name>A0ABP8V616_9GAMM</name>
<keyword evidence="1" id="KW-0732">Signal</keyword>
<dbReference type="Proteomes" id="UP001500604">
    <property type="component" value="Unassembled WGS sequence"/>
</dbReference>
<reference evidence="3" key="1">
    <citation type="journal article" date="2019" name="Int. J. Syst. Evol. Microbiol.">
        <title>The Global Catalogue of Microorganisms (GCM) 10K type strain sequencing project: providing services to taxonomists for standard genome sequencing and annotation.</title>
        <authorList>
            <consortium name="The Broad Institute Genomics Platform"/>
            <consortium name="The Broad Institute Genome Sequencing Center for Infectious Disease"/>
            <person name="Wu L."/>
            <person name="Ma J."/>
        </authorList>
    </citation>
    <scope>NUCLEOTIDE SEQUENCE [LARGE SCALE GENOMIC DNA]</scope>
    <source>
        <strain evidence="3">JCM 17805</strain>
    </source>
</reference>
<evidence type="ECO:0008006" key="4">
    <source>
        <dbReference type="Google" id="ProtNLM"/>
    </source>
</evidence>
<feature type="signal peptide" evidence="1">
    <location>
        <begin position="1"/>
        <end position="23"/>
    </location>
</feature>
<evidence type="ECO:0000313" key="3">
    <source>
        <dbReference type="Proteomes" id="UP001500604"/>
    </source>
</evidence>
<gene>
    <name evidence="2" type="ORF">GCM10023116_31710</name>
</gene>